<organism evidence="1 2">
    <name type="scientific">Vairimorpha ceranae</name>
    <dbReference type="NCBI Taxonomy" id="40302"/>
    <lineage>
        <taxon>Eukaryota</taxon>
        <taxon>Fungi</taxon>
        <taxon>Fungi incertae sedis</taxon>
        <taxon>Microsporidia</taxon>
        <taxon>Nosematidae</taxon>
        <taxon>Vairimorpha</taxon>
    </lineage>
</organism>
<dbReference type="GeneID" id="36319195"/>
<evidence type="ECO:0000313" key="1">
    <source>
        <dbReference type="EMBL" id="KKO75541.1"/>
    </source>
</evidence>
<dbReference type="VEuPathDB" id="MicrosporidiaDB:AAJ76_1800032829"/>
<sequence length="283" mass="33578">MNFDEFSQFLSSPQSYDFIEKIKKKTIPKKRKTVHKHLLNTNILLENDPSKLTMRQRVLRQKFQNKKESMENLDLLSSGLEAKLCNKKIKKRKNQFIIRLPAFTKMRFECGKENILEQDNVLTNSFNTSIVLYSGTQLCLYNIFQCPLIIPEFKLTLEDCDILNCNDLILQSENNEISYNDTCFDLECLSFKNAKNDKLQTMHKTRRILFKDCKKKKNDACLYKTAFYLSKLDNIKTPEKQLVKKCLYYNDILIKTWKRKKCICKVVGEVKWFIEFLEKNKNN</sequence>
<keyword evidence="2" id="KW-1185">Reference proteome</keyword>
<dbReference type="Proteomes" id="UP000034350">
    <property type="component" value="Unassembled WGS sequence"/>
</dbReference>
<name>A0A0F9WDM8_9MICR</name>
<gene>
    <name evidence="1" type="ORF">AAJ76_1800032829</name>
</gene>
<dbReference type="VEuPathDB" id="MicrosporidiaDB:G9O61_00g015600"/>
<evidence type="ECO:0000313" key="2">
    <source>
        <dbReference type="Proteomes" id="UP000034350"/>
    </source>
</evidence>
<reference evidence="1 2" key="1">
    <citation type="journal article" date="2015" name="Environ. Microbiol.">
        <title>Genome analyses suggest the presence of polyploidy and recent human-driven expansions in eight global populations of the honeybee pathogen Nosema ceranae.</title>
        <authorList>
            <person name="Pelin A."/>
            <person name="Selman M."/>
            <person name="Aris-Brosou S."/>
            <person name="Farinelli L."/>
            <person name="Corradi N."/>
        </authorList>
    </citation>
    <scope>NUCLEOTIDE SEQUENCE [LARGE SCALE GENOMIC DNA]</scope>
    <source>
        <strain evidence="1 2">PA08 1199</strain>
    </source>
</reference>
<dbReference type="AlphaFoldDB" id="A0A0F9WDM8"/>
<dbReference type="VEuPathDB" id="MicrosporidiaDB:NCER_100507"/>
<accession>A0A0F9WDM8</accession>
<proteinExistence type="predicted"/>
<dbReference type="RefSeq" id="XP_024331283.1">
    <property type="nucleotide sequence ID" value="XM_024474280.1"/>
</dbReference>
<protein>
    <submittedName>
        <fullName evidence="1">Uncharacterized protein</fullName>
    </submittedName>
</protein>
<dbReference type="EMBL" id="JPQZ01000018">
    <property type="protein sequence ID" value="KKO75541.1"/>
    <property type="molecule type" value="Genomic_DNA"/>
</dbReference>
<dbReference type="OrthoDB" id="2192751at2759"/>
<comment type="caution">
    <text evidence="1">The sequence shown here is derived from an EMBL/GenBank/DDBJ whole genome shotgun (WGS) entry which is preliminary data.</text>
</comment>